<evidence type="ECO:0000259" key="6">
    <source>
        <dbReference type="PROSITE" id="PS50893"/>
    </source>
</evidence>
<dbReference type="HOGENOM" id="CLU_000604_1_2_7"/>
<dbReference type="OrthoDB" id="5291058at2"/>
<keyword evidence="2" id="KW-0813">Transport</keyword>
<proteinExistence type="inferred from homology"/>
<dbReference type="eggNOG" id="COG0410">
    <property type="taxonomic scope" value="Bacteria"/>
</dbReference>
<evidence type="ECO:0000256" key="2">
    <source>
        <dbReference type="ARBA" id="ARBA00022448"/>
    </source>
</evidence>
<dbReference type="PROSITE" id="PS50893">
    <property type="entry name" value="ABC_TRANSPORTER_2"/>
    <property type="match status" value="1"/>
</dbReference>
<sequence length="234" mass="25533">MTNVEVKNLHVNYGLIKAVKGISFSFKSGEITSLIGSNGAGKTTTLKALCGLLPHKGEILLNGEDIATLNAPDRLRKKIALCPEGRGIFPNLTVTENLMLGAYLQKSKDKIQHLIEQQFTMFSRLAERKDQLAGTLSGGEQQMLAISRALMSEPDMLLLDEPSLGLAPIIIEQIFQKFVDLKKTGLGVLVIEQNASLALEVSEKAYVLETGSITLEGRGEDLLHDKRVIDAYLS</sequence>
<evidence type="ECO:0000256" key="4">
    <source>
        <dbReference type="ARBA" id="ARBA00022840"/>
    </source>
</evidence>
<comment type="similarity">
    <text evidence="1">Belongs to the ABC transporter superfamily.</text>
</comment>
<dbReference type="EMBL" id="CP003537">
    <property type="protein sequence ID" value="AGH96344.1"/>
    <property type="molecule type" value="Genomic_DNA"/>
</dbReference>
<dbReference type="InterPro" id="IPR017871">
    <property type="entry name" value="ABC_transporter-like_CS"/>
</dbReference>
<dbReference type="RefSeq" id="WP_015470834.1">
    <property type="nucleotide sequence ID" value="NC_020813.1"/>
</dbReference>
<evidence type="ECO:0000256" key="1">
    <source>
        <dbReference type="ARBA" id="ARBA00005417"/>
    </source>
</evidence>
<dbReference type="Pfam" id="PF00005">
    <property type="entry name" value="ABC_tran"/>
    <property type="match status" value="1"/>
</dbReference>
<dbReference type="AlphaFoldDB" id="M4VT09"/>
<keyword evidence="4 7" id="KW-0067">ATP-binding</keyword>
<dbReference type="KEGG" id="bex:A11Q_2128"/>
<dbReference type="PROSITE" id="PS00211">
    <property type="entry name" value="ABC_TRANSPORTER_1"/>
    <property type="match status" value="1"/>
</dbReference>
<dbReference type="InterPro" id="IPR003593">
    <property type="entry name" value="AAA+_ATPase"/>
</dbReference>
<accession>M4VT09</accession>
<dbReference type="InterPro" id="IPR052156">
    <property type="entry name" value="BCAA_Transport_ATP-bd_LivF"/>
</dbReference>
<evidence type="ECO:0000256" key="3">
    <source>
        <dbReference type="ARBA" id="ARBA00022741"/>
    </source>
</evidence>
<keyword evidence="3" id="KW-0547">Nucleotide-binding</keyword>
<evidence type="ECO:0000313" key="7">
    <source>
        <dbReference type="EMBL" id="AGH96344.1"/>
    </source>
</evidence>
<feature type="domain" description="ABC transporter" evidence="6">
    <location>
        <begin position="4"/>
        <end position="233"/>
    </location>
</feature>
<evidence type="ECO:0000256" key="5">
    <source>
        <dbReference type="ARBA" id="ARBA00022970"/>
    </source>
</evidence>
<dbReference type="GO" id="GO:0016887">
    <property type="term" value="F:ATP hydrolysis activity"/>
    <property type="evidence" value="ECO:0007669"/>
    <property type="project" value="InterPro"/>
</dbReference>
<evidence type="ECO:0000313" key="8">
    <source>
        <dbReference type="Proteomes" id="UP000012040"/>
    </source>
</evidence>
<dbReference type="PANTHER" id="PTHR43820:SF4">
    <property type="entry name" value="HIGH-AFFINITY BRANCHED-CHAIN AMINO ACID TRANSPORT ATP-BINDING PROTEIN LIVF"/>
    <property type="match status" value="1"/>
</dbReference>
<dbReference type="PATRIC" id="fig|1184267.3.peg.2153"/>
<dbReference type="Gene3D" id="3.40.50.300">
    <property type="entry name" value="P-loop containing nucleotide triphosphate hydrolases"/>
    <property type="match status" value="1"/>
</dbReference>
<dbReference type="STRING" id="1184267.A11Q_2128"/>
<dbReference type="InterPro" id="IPR027417">
    <property type="entry name" value="P-loop_NTPase"/>
</dbReference>
<dbReference type="CDD" id="cd03224">
    <property type="entry name" value="ABC_TM1139_LivF_branched"/>
    <property type="match status" value="1"/>
</dbReference>
<dbReference type="SUPFAM" id="SSF52540">
    <property type="entry name" value="P-loop containing nucleoside triphosphate hydrolases"/>
    <property type="match status" value="1"/>
</dbReference>
<dbReference type="Proteomes" id="UP000012040">
    <property type="component" value="Chromosome"/>
</dbReference>
<name>M4VT09_9BACT</name>
<reference evidence="7 8" key="1">
    <citation type="journal article" date="2013" name="ISME J.">
        <title>By their genes ye shall know them: genomic signatures of predatory bacteria.</title>
        <authorList>
            <person name="Pasternak Z."/>
            <person name="Pietrokovski S."/>
            <person name="Rotem O."/>
            <person name="Gophna U."/>
            <person name="Lurie-Weinberger M.N."/>
            <person name="Jurkevitch E."/>
        </authorList>
    </citation>
    <scope>NUCLEOTIDE SEQUENCE [LARGE SCALE GENOMIC DNA]</scope>
    <source>
        <strain evidence="7 8">JSS</strain>
    </source>
</reference>
<gene>
    <name evidence="7" type="ORF">A11Q_2128</name>
</gene>
<organism evidence="7 8">
    <name type="scientific">Pseudobdellovibrio exovorus JSS</name>
    <dbReference type="NCBI Taxonomy" id="1184267"/>
    <lineage>
        <taxon>Bacteria</taxon>
        <taxon>Pseudomonadati</taxon>
        <taxon>Bdellovibrionota</taxon>
        <taxon>Bdellovibrionia</taxon>
        <taxon>Bdellovibrionales</taxon>
        <taxon>Pseudobdellovibrionaceae</taxon>
        <taxon>Pseudobdellovibrio</taxon>
    </lineage>
</organism>
<protein>
    <submittedName>
        <fullName evidence="7">Branched-chain amino acid transport system ATP-binding protein</fullName>
    </submittedName>
</protein>
<dbReference type="GO" id="GO:0015807">
    <property type="term" value="P:L-amino acid transport"/>
    <property type="evidence" value="ECO:0007669"/>
    <property type="project" value="TreeGrafter"/>
</dbReference>
<dbReference type="InterPro" id="IPR003439">
    <property type="entry name" value="ABC_transporter-like_ATP-bd"/>
</dbReference>
<keyword evidence="8" id="KW-1185">Reference proteome</keyword>
<dbReference type="GO" id="GO:0005524">
    <property type="term" value="F:ATP binding"/>
    <property type="evidence" value="ECO:0007669"/>
    <property type="project" value="UniProtKB-KW"/>
</dbReference>
<keyword evidence="5" id="KW-0029">Amino-acid transport</keyword>
<dbReference type="PANTHER" id="PTHR43820">
    <property type="entry name" value="HIGH-AFFINITY BRANCHED-CHAIN AMINO ACID TRANSPORT ATP-BINDING PROTEIN LIVF"/>
    <property type="match status" value="1"/>
</dbReference>
<dbReference type="GO" id="GO:0015658">
    <property type="term" value="F:branched-chain amino acid transmembrane transporter activity"/>
    <property type="evidence" value="ECO:0007669"/>
    <property type="project" value="TreeGrafter"/>
</dbReference>
<dbReference type="SMART" id="SM00382">
    <property type="entry name" value="AAA"/>
    <property type="match status" value="1"/>
</dbReference>